<proteinExistence type="predicted"/>
<gene>
    <name evidence="1" type="ORF">SAMN05421507_10766</name>
</gene>
<evidence type="ECO:0000313" key="2">
    <source>
        <dbReference type="Proteomes" id="UP000199691"/>
    </source>
</evidence>
<dbReference type="Gene3D" id="3.30.300.30">
    <property type="match status" value="1"/>
</dbReference>
<dbReference type="Proteomes" id="UP000199691">
    <property type="component" value="Unassembled WGS sequence"/>
</dbReference>
<dbReference type="AlphaFoldDB" id="A0A1H0RT19"/>
<organism evidence="1 2">
    <name type="scientific">Lentzea jiangxiensis</name>
    <dbReference type="NCBI Taxonomy" id="641025"/>
    <lineage>
        <taxon>Bacteria</taxon>
        <taxon>Bacillati</taxon>
        <taxon>Actinomycetota</taxon>
        <taxon>Actinomycetes</taxon>
        <taxon>Pseudonocardiales</taxon>
        <taxon>Pseudonocardiaceae</taxon>
        <taxon>Lentzea</taxon>
    </lineage>
</organism>
<dbReference type="RefSeq" id="WP_090098846.1">
    <property type="nucleotide sequence ID" value="NZ_FNIX01000007.1"/>
</dbReference>
<reference evidence="2" key="1">
    <citation type="submission" date="2016-10" db="EMBL/GenBank/DDBJ databases">
        <authorList>
            <person name="Varghese N."/>
            <person name="Submissions S."/>
        </authorList>
    </citation>
    <scope>NUCLEOTIDE SEQUENCE [LARGE SCALE GENOMIC DNA]</scope>
    <source>
        <strain evidence="2">CGMCC 4.6609</strain>
    </source>
</reference>
<evidence type="ECO:0000313" key="1">
    <source>
        <dbReference type="EMBL" id="SDP32560.1"/>
    </source>
</evidence>
<accession>A0A1H0RT19</accession>
<protein>
    <submittedName>
        <fullName evidence="1">Uncharacterized protein</fullName>
    </submittedName>
</protein>
<dbReference type="InterPro" id="IPR045851">
    <property type="entry name" value="AMP-bd_C_sf"/>
</dbReference>
<dbReference type="EMBL" id="FNIX01000007">
    <property type="protein sequence ID" value="SDP32560.1"/>
    <property type="molecule type" value="Genomic_DNA"/>
</dbReference>
<name>A0A1H0RT19_9PSEU</name>
<keyword evidence="2" id="KW-1185">Reference proteome</keyword>
<sequence length="67" mass="7291">MPDEALDQVVHLFPVTGGPDADAIGIRDPVADELSELYRLPGVTAVPEVPPAKAGKADKRKLRRKFR</sequence>
<dbReference type="STRING" id="641025.SAMN05421507_10766"/>